<evidence type="ECO:0000256" key="2">
    <source>
        <dbReference type="ARBA" id="ARBA00022692"/>
    </source>
</evidence>
<dbReference type="PROSITE" id="PS00479">
    <property type="entry name" value="ZF_DAG_PE_1"/>
    <property type="match status" value="1"/>
</dbReference>
<keyword evidence="4" id="KW-0862">Zinc</keyword>
<dbReference type="Gene3D" id="3.30.60.20">
    <property type="match status" value="1"/>
</dbReference>
<dbReference type="InterPro" id="IPR046349">
    <property type="entry name" value="C1-like_sf"/>
</dbReference>
<dbReference type="PROSITE" id="PS50081">
    <property type="entry name" value="ZF_DAG_PE_2"/>
    <property type="match status" value="1"/>
</dbReference>
<evidence type="ECO:0000313" key="10">
    <source>
        <dbReference type="EMBL" id="OLY80896.1"/>
    </source>
</evidence>
<dbReference type="Pfam" id="PF06398">
    <property type="entry name" value="Pex24p"/>
    <property type="match status" value="1"/>
</dbReference>
<evidence type="ECO:0000256" key="1">
    <source>
        <dbReference type="ARBA" id="ARBA00004141"/>
    </source>
</evidence>
<dbReference type="PANTHER" id="PTHR28304">
    <property type="entry name" value="PEROXISOMAL MEMBRANE PROTEIN PEX29"/>
    <property type="match status" value="1"/>
</dbReference>
<keyword evidence="11" id="KW-1185">Reference proteome</keyword>
<feature type="domain" description="Phorbol-ester/DAG-type" evidence="9">
    <location>
        <begin position="6"/>
        <end position="56"/>
    </location>
</feature>
<dbReference type="Proteomes" id="UP000187455">
    <property type="component" value="Unassembled WGS sequence"/>
</dbReference>
<dbReference type="GO" id="GO:0005778">
    <property type="term" value="C:peroxisomal membrane"/>
    <property type="evidence" value="ECO:0007669"/>
    <property type="project" value="UniProtKB-ARBA"/>
</dbReference>
<dbReference type="GO" id="GO:0007031">
    <property type="term" value="P:peroxisome organization"/>
    <property type="evidence" value="ECO:0007669"/>
    <property type="project" value="TreeGrafter"/>
</dbReference>
<dbReference type="InterPro" id="IPR010482">
    <property type="entry name" value="TECPR1-like_DysF"/>
</dbReference>
<dbReference type="OrthoDB" id="74314at2759"/>
<keyword evidence="3" id="KW-0479">Metal-binding</keyword>
<dbReference type="EMBL" id="LSSL01003012">
    <property type="protein sequence ID" value="OLY80896.1"/>
    <property type="molecule type" value="Genomic_DNA"/>
</dbReference>
<evidence type="ECO:0000259" key="9">
    <source>
        <dbReference type="PROSITE" id="PS50081"/>
    </source>
</evidence>
<dbReference type="PANTHER" id="PTHR28304:SF2">
    <property type="entry name" value="PEROXISOMAL MEMBRANE PROTEIN PEX29"/>
    <property type="match status" value="1"/>
</dbReference>
<dbReference type="STRING" id="133383.A0A1R0GVF8"/>
<dbReference type="SUPFAM" id="SSF57889">
    <property type="entry name" value="Cysteine-rich domain"/>
    <property type="match status" value="1"/>
</dbReference>
<dbReference type="CDD" id="cd00029">
    <property type="entry name" value="C1"/>
    <property type="match status" value="1"/>
</dbReference>
<dbReference type="InterPro" id="IPR052816">
    <property type="entry name" value="Peroxisomal_Membrane_PEX28-32"/>
</dbReference>
<dbReference type="AlphaFoldDB" id="A0A1R0GVF8"/>
<comment type="caution">
    <text evidence="10">The sequence shown here is derived from an EMBL/GenBank/DDBJ whole genome shotgun (WGS) entry which is preliminary data.</text>
</comment>
<dbReference type="InterPro" id="IPR002219">
    <property type="entry name" value="PKC_DAG/PE"/>
</dbReference>
<dbReference type="GO" id="GO:0046872">
    <property type="term" value="F:metal ion binding"/>
    <property type="evidence" value="ECO:0007669"/>
    <property type="project" value="UniProtKB-KW"/>
</dbReference>
<evidence type="ECO:0000313" key="11">
    <source>
        <dbReference type="Proteomes" id="UP000187455"/>
    </source>
</evidence>
<evidence type="ECO:0000256" key="5">
    <source>
        <dbReference type="ARBA" id="ARBA00022989"/>
    </source>
</evidence>
<gene>
    <name evidence="10" type="ORF">AYI68_g5002</name>
</gene>
<sequence length="419" mass="47253">MADSSQHHFINISIASASHCSFCKSLVWGLLQSSEICDKCGYFAHAKCVSKVTSPCSLTTAPESPNPRSGNDLYIKRLKRDFSNELATQKVEVQKIRESLYPELNTLSAMPRNFKGFIEKTGPLVIIDTFVKDLFFWKSYPRTIFTMLVFSLYCYRPQYIFLSPALVSILYILHCLNTKSSKRKKHPQPSDIHHSDPTYIPTSEAPQDCEKSIDVKPSSYGNSMFPVLNYSMYQSIFSFRKSNDYNLSENLRFNQNVTGMYLDAYQSIESYLNSMDWESDPQAAKNLLIMLSLVLAAQMVVFYFIPISLLIWSLGMFVFLSNCPLLRAFLFSVLIPELKYYFSDNSDPISDVATQLPLPQNPSDTPSNPGLAALDSSLISEKTACDSPALLSLKYLLSCQHCSTGDVDILSRQSPVPMN</sequence>
<feature type="transmembrane region" description="Helical" evidence="8">
    <location>
        <begin position="159"/>
        <end position="176"/>
    </location>
</feature>
<feature type="region of interest" description="Disordered" evidence="7">
    <location>
        <begin position="181"/>
        <end position="207"/>
    </location>
</feature>
<evidence type="ECO:0000256" key="6">
    <source>
        <dbReference type="ARBA" id="ARBA00023136"/>
    </source>
</evidence>
<comment type="subcellular location">
    <subcellularLocation>
        <location evidence="1">Membrane</location>
        <topology evidence="1">Multi-pass membrane protein</topology>
    </subcellularLocation>
</comment>
<name>A0A1R0GVF8_9FUNG</name>
<dbReference type="Pfam" id="PF00130">
    <property type="entry name" value="C1_1"/>
    <property type="match status" value="1"/>
</dbReference>
<evidence type="ECO:0000256" key="8">
    <source>
        <dbReference type="SAM" id="Phobius"/>
    </source>
</evidence>
<keyword evidence="2 8" id="KW-0812">Transmembrane</keyword>
<reference evidence="10 11" key="1">
    <citation type="journal article" date="2016" name="Mol. Biol. Evol.">
        <title>Genome-Wide Survey of Gut Fungi (Harpellales) Reveals the First Horizontally Transferred Ubiquitin Gene from a Mosquito Host.</title>
        <authorList>
            <person name="Wang Y."/>
            <person name="White M.M."/>
            <person name="Kvist S."/>
            <person name="Moncalvo J.M."/>
        </authorList>
    </citation>
    <scope>NUCLEOTIDE SEQUENCE [LARGE SCALE GENOMIC DNA]</scope>
    <source>
        <strain evidence="10 11">ALG-7-W6</strain>
    </source>
</reference>
<accession>A0A1R0GVF8</accession>
<keyword evidence="6 8" id="KW-0472">Membrane</keyword>
<evidence type="ECO:0000256" key="3">
    <source>
        <dbReference type="ARBA" id="ARBA00022723"/>
    </source>
</evidence>
<proteinExistence type="predicted"/>
<dbReference type="SMART" id="SM00109">
    <property type="entry name" value="C1"/>
    <property type="match status" value="1"/>
</dbReference>
<evidence type="ECO:0000256" key="7">
    <source>
        <dbReference type="SAM" id="MobiDB-lite"/>
    </source>
</evidence>
<keyword evidence="5 8" id="KW-1133">Transmembrane helix</keyword>
<evidence type="ECO:0000256" key="4">
    <source>
        <dbReference type="ARBA" id="ARBA00022833"/>
    </source>
</evidence>
<protein>
    <recommendedName>
        <fullName evidence="9">Phorbol-ester/DAG-type domain-containing protein</fullName>
    </recommendedName>
</protein>
<organism evidence="10 11">
    <name type="scientific">Smittium mucronatum</name>
    <dbReference type="NCBI Taxonomy" id="133383"/>
    <lineage>
        <taxon>Eukaryota</taxon>
        <taxon>Fungi</taxon>
        <taxon>Fungi incertae sedis</taxon>
        <taxon>Zoopagomycota</taxon>
        <taxon>Kickxellomycotina</taxon>
        <taxon>Harpellomycetes</taxon>
        <taxon>Harpellales</taxon>
        <taxon>Legeriomycetaceae</taxon>
        <taxon>Smittium</taxon>
    </lineage>
</organism>